<dbReference type="Proteomes" id="UP001206572">
    <property type="component" value="Unassembled WGS sequence"/>
</dbReference>
<dbReference type="InterPro" id="IPR058649">
    <property type="entry name" value="CzcB_C"/>
</dbReference>
<dbReference type="InterPro" id="IPR058648">
    <property type="entry name" value="HH_CzcB-like"/>
</dbReference>
<dbReference type="Gene3D" id="1.10.287.470">
    <property type="entry name" value="Helix hairpin bin"/>
    <property type="match status" value="1"/>
</dbReference>
<feature type="domain" description="CzcB-like barrel-sandwich hybrid" evidence="6">
    <location>
        <begin position="122"/>
        <end position="262"/>
    </location>
</feature>
<dbReference type="SUPFAM" id="SSF111369">
    <property type="entry name" value="HlyD-like secretion proteins"/>
    <property type="match status" value="1"/>
</dbReference>
<evidence type="ECO:0000259" key="6">
    <source>
        <dbReference type="Pfam" id="PF25973"/>
    </source>
</evidence>
<dbReference type="Pfam" id="PF25893">
    <property type="entry name" value="HH_CzcB"/>
    <property type="match status" value="1"/>
</dbReference>
<feature type="coiled-coil region" evidence="3">
    <location>
        <begin position="157"/>
        <end position="215"/>
    </location>
</feature>
<keyword evidence="9" id="KW-1185">Reference proteome</keyword>
<dbReference type="NCBIfam" id="TIGR01730">
    <property type="entry name" value="RND_mfp"/>
    <property type="match status" value="1"/>
</dbReference>
<protein>
    <submittedName>
        <fullName evidence="8">Efflux RND transporter periplasmic adaptor subunit</fullName>
    </submittedName>
</protein>
<evidence type="ECO:0000256" key="1">
    <source>
        <dbReference type="ARBA" id="ARBA00009477"/>
    </source>
</evidence>
<proteinExistence type="inferred from homology"/>
<dbReference type="EMBL" id="JANUHA010000021">
    <property type="protein sequence ID" value="MCS0599031.1"/>
    <property type="molecule type" value="Genomic_DNA"/>
</dbReference>
<evidence type="ECO:0000313" key="9">
    <source>
        <dbReference type="Proteomes" id="UP001206572"/>
    </source>
</evidence>
<feature type="compositionally biased region" description="Basic and acidic residues" evidence="4">
    <location>
        <begin position="25"/>
        <end position="35"/>
    </location>
</feature>
<evidence type="ECO:0000256" key="3">
    <source>
        <dbReference type="SAM" id="Coils"/>
    </source>
</evidence>
<dbReference type="InterPro" id="IPR006143">
    <property type="entry name" value="RND_pump_MFP"/>
</dbReference>
<keyword evidence="2" id="KW-0813">Transport</keyword>
<feature type="domain" description="CzcB-like alpha-helical hairpin" evidence="5">
    <location>
        <begin position="160"/>
        <end position="218"/>
    </location>
</feature>
<dbReference type="Pfam" id="PF25975">
    <property type="entry name" value="CzcB_C"/>
    <property type="match status" value="1"/>
</dbReference>
<feature type="domain" description="CzcB-like C-terminal circularly permuted SH3-like" evidence="7">
    <location>
        <begin position="347"/>
        <end position="407"/>
    </location>
</feature>
<dbReference type="Gene3D" id="2.40.30.170">
    <property type="match status" value="1"/>
</dbReference>
<gene>
    <name evidence="8" type="ORF">NX780_22040</name>
</gene>
<dbReference type="PANTHER" id="PTHR30097:SF4">
    <property type="entry name" value="SLR6042 PROTEIN"/>
    <property type="match status" value="1"/>
</dbReference>
<dbReference type="Pfam" id="PF25973">
    <property type="entry name" value="BSH_CzcB"/>
    <property type="match status" value="1"/>
</dbReference>
<evidence type="ECO:0000259" key="7">
    <source>
        <dbReference type="Pfam" id="PF25975"/>
    </source>
</evidence>
<evidence type="ECO:0000256" key="4">
    <source>
        <dbReference type="SAM" id="MobiDB-lite"/>
    </source>
</evidence>
<dbReference type="PANTHER" id="PTHR30097">
    <property type="entry name" value="CATION EFFLUX SYSTEM PROTEIN CUSB"/>
    <property type="match status" value="1"/>
</dbReference>
<sequence length="419" mass="44048">MQAVFRSGLCAAMILLGACSPKPETAPKEAAEQGEKTANASGEKAENSEKGEKAEKAEKSGEAGERGEAAEREGEAEGKEDFVALSDQQIKAAGIEIMSVRQSFAGAVEAPAVIAADPKHAAVVSSAVGGRVVEVRRNLGDPVARGDVLAVIESRDVAQLRADVEIAKRQYELSQATFAREERLFGEKVTSRQEFEIARNAAQEARTRLRLAEQQLAAAGGTGGGQLNRLMLRSPIKGNVTARQIALGDIVAPDAHLFEVADLNELAVELSLSPNDAARVTVGTAVDVSTDGRTGAGRITHVSRVLDPATRQVRAIARLSNGQGSWRIGETVRASIALEGGTSGTQLAIPRTAVQTVEDKPSVFVREKEGFAIKHVVLGGNAAGYVKVMSGLDGKEQIAVSNTYLLKAEHGKGEAGDDD</sequence>
<dbReference type="PROSITE" id="PS51257">
    <property type="entry name" value="PROKAR_LIPOPROTEIN"/>
    <property type="match status" value="1"/>
</dbReference>
<dbReference type="Gene3D" id="2.40.50.100">
    <property type="match status" value="1"/>
</dbReference>
<comment type="similarity">
    <text evidence="1">Belongs to the membrane fusion protein (MFP) (TC 8.A.1) family.</text>
</comment>
<evidence type="ECO:0000256" key="2">
    <source>
        <dbReference type="ARBA" id="ARBA00022448"/>
    </source>
</evidence>
<name>A0ABT2AS12_9BURK</name>
<dbReference type="RefSeq" id="WP_258830033.1">
    <property type="nucleotide sequence ID" value="NZ_JANUHA010000021.1"/>
</dbReference>
<evidence type="ECO:0000313" key="8">
    <source>
        <dbReference type="EMBL" id="MCS0599031.1"/>
    </source>
</evidence>
<keyword evidence="3" id="KW-0175">Coiled coil</keyword>
<comment type="caution">
    <text evidence="8">The sequence shown here is derived from an EMBL/GenBank/DDBJ whole genome shotgun (WGS) entry which is preliminary data.</text>
</comment>
<feature type="region of interest" description="Disordered" evidence="4">
    <location>
        <begin position="21"/>
        <end position="82"/>
    </location>
</feature>
<organism evidence="8 9">
    <name type="scientific">Massilia agri</name>
    <dbReference type="NCBI Taxonomy" id="1886785"/>
    <lineage>
        <taxon>Bacteria</taxon>
        <taxon>Pseudomonadati</taxon>
        <taxon>Pseudomonadota</taxon>
        <taxon>Betaproteobacteria</taxon>
        <taxon>Burkholderiales</taxon>
        <taxon>Oxalobacteraceae</taxon>
        <taxon>Telluria group</taxon>
        <taxon>Massilia</taxon>
    </lineage>
</organism>
<dbReference type="InterPro" id="IPR058647">
    <property type="entry name" value="BSH_CzcB-like"/>
</dbReference>
<dbReference type="InterPro" id="IPR051909">
    <property type="entry name" value="MFP_Cation_Efflux"/>
</dbReference>
<feature type="compositionally biased region" description="Basic and acidic residues" evidence="4">
    <location>
        <begin position="43"/>
        <end position="82"/>
    </location>
</feature>
<accession>A0ABT2AS12</accession>
<reference evidence="8 9" key="1">
    <citation type="submission" date="2022-08" db="EMBL/GenBank/DDBJ databases">
        <title>Reclassification of Massilia species as members of the genera Telluria, Duganella, Pseudoduganella, Mokoshia gen. nov. and Zemynaea gen. nov. using orthogonal and non-orthogonal genome-based approaches.</title>
        <authorList>
            <person name="Bowman J.P."/>
        </authorList>
    </citation>
    <scope>NUCLEOTIDE SEQUENCE [LARGE SCALE GENOMIC DNA]</scope>
    <source>
        <strain evidence="8 9">JCM 31661</strain>
    </source>
</reference>
<dbReference type="Gene3D" id="2.40.420.20">
    <property type="match status" value="1"/>
</dbReference>
<evidence type="ECO:0000259" key="5">
    <source>
        <dbReference type="Pfam" id="PF25893"/>
    </source>
</evidence>